<dbReference type="Proteomes" id="UP000266273">
    <property type="component" value="Unassembled WGS sequence"/>
</dbReference>
<dbReference type="PIRSF" id="PIRSF001259">
    <property type="entry name" value="RibA"/>
    <property type="match status" value="1"/>
</dbReference>
<dbReference type="AlphaFoldDB" id="A0A397Q1C5"/>
<dbReference type="RefSeq" id="WP_119061691.1">
    <property type="nucleotide sequence ID" value="NZ_QXDF01000001.1"/>
</dbReference>
<dbReference type="InterPro" id="IPR017945">
    <property type="entry name" value="DHBP_synth_RibB-like_a/b_dom"/>
</dbReference>
<dbReference type="OrthoDB" id="9793111at2"/>
<comment type="subunit">
    <text evidence="14">Homodimer.</text>
</comment>
<keyword evidence="13 14" id="KW-0456">Lyase</keyword>
<keyword evidence="17" id="KW-0378">Hydrolase</keyword>
<feature type="binding site" evidence="14">
    <location>
        <begin position="27"/>
        <end position="28"/>
    </location>
    <ligand>
        <name>D-ribulose 5-phosphate</name>
        <dbReference type="ChEBI" id="CHEBI:58121"/>
    </ligand>
</feature>
<comment type="similarity">
    <text evidence="6">In the C-terminal section; belongs to the GTP cyclohydrolase II family.</text>
</comment>
<dbReference type="SUPFAM" id="SSF55821">
    <property type="entry name" value="YrdC/RibB"/>
    <property type="match status" value="1"/>
</dbReference>
<dbReference type="GO" id="GO:0003935">
    <property type="term" value="F:GTP cyclohydrolase II activity"/>
    <property type="evidence" value="ECO:0007669"/>
    <property type="project" value="TreeGrafter"/>
</dbReference>
<comment type="cofactor">
    <cofactor evidence="14">
        <name>Mg(2+)</name>
        <dbReference type="ChEBI" id="CHEBI:18420"/>
    </cofactor>
    <cofactor evidence="14">
        <name>Mn(2+)</name>
        <dbReference type="ChEBI" id="CHEBI:29035"/>
    </cofactor>
    <text evidence="14">Binds 2 divalent metal cations per subunit. Magnesium or manganese.</text>
</comment>
<dbReference type="Gene3D" id="3.90.870.10">
    <property type="entry name" value="DHBP synthase"/>
    <property type="match status" value="1"/>
</dbReference>
<dbReference type="UniPathway" id="UPA00275">
    <property type="reaction ID" value="UER00399"/>
</dbReference>
<feature type="site" description="Essential for catalytic activity" evidence="14">
    <location>
        <position position="162"/>
    </location>
</feature>
<evidence type="ECO:0000313" key="18">
    <source>
        <dbReference type="Proteomes" id="UP000266273"/>
    </source>
</evidence>
<comment type="function">
    <text evidence="3 14">Catalyzes the conversion of D-ribulose 5-phosphate to formate and 3,4-dihydroxy-2-butanone 4-phosphate.</text>
</comment>
<keyword evidence="9 14" id="KW-0686">Riboflavin biosynthesis</keyword>
<organism evidence="17 18">
    <name type="scientific">Dichotomicrobium thermohalophilum</name>
    <dbReference type="NCBI Taxonomy" id="933063"/>
    <lineage>
        <taxon>Bacteria</taxon>
        <taxon>Pseudomonadati</taxon>
        <taxon>Pseudomonadota</taxon>
        <taxon>Alphaproteobacteria</taxon>
        <taxon>Hyphomicrobiales</taxon>
        <taxon>Hyphomicrobiaceae</taxon>
        <taxon>Dichotomicrobium</taxon>
    </lineage>
</organism>
<dbReference type="HAMAP" id="MF_00180">
    <property type="entry name" value="RibB"/>
    <property type="match status" value="1"/>
</dbReference>
<evidence type="ECO:0000256" key="1">
    <source>
        <dbReference type="ARBA" id="ARBA00000141"/>
    </source>
</evidence>
<accession>A0A397Q1C5</accession>
<comment type="similarity">
    <text evidence="14">Belongs to the DHBP synthase family.</text>
</comment>
<dbReference type="GO" id="GO:0005829">
    <property type="term" value="C:cytosol"/>
    <property type="evidence" value="ECO:0007669"/>
    <property type="project" value="TreeGrafter"/>
</dbReference>
<dbReference type="GO" id="GO:0009231">
    <property type="term" value="P:riboflavin biosynthetic process"/>
    <property type="evidence" value="ECO:0007669"/>
    <property type="project" value="UniProtKB-UniRule"/>
</dbReference>
<feature type="binding site" evidence="14">
    <location>
        <begin position="138"/>
        <end position="142"/>
    </location>
    <ligand>
        <name>D-ribulose 5-phosphate</name>
        <dbReference type="ChEBI" id="CHEBI:58121"/>
    </ligand>
</feature>
<feature type="site" description="Essential for catalytic activity" evidence="14">
    <location>
        <position position="124"/>
    </location>
</feature>
<feature type="binding site" evidence="14">
    <location>
        <position position="28"/>
    </location>
    <ligand>
        <name>Mg(2+)</name>
        <dbReference type="ChEBI" id="CHEBI:18420"/>
        <label>1</label>
    </ligand>
</feature>
<dbReference type="GO" id="GO:0000287">
    <property type="term" value="F:magnesium ion binding"/>
    <property type="evidence" value="ECO:0007669"/>
    <property type="project" value="UniProtKB-UniRule"/>
</dbReference>
<feature type="binding site" evidence="14">
    <location>
        <position position="28"/>
    </location>
    <ligand>
        <name>Mg(2+)</name>
        <dbReference type="ChEBI" id="CHEBI:18420"/>
        <label>2</label>
    </ligand>
</feature>
<evidence type="ECO:0000256" key="3">
    <source>
        <dbReference type="ARBA" id="ARBA00002284"/>
    </source>
</evidence>
<dbReference type="InterPro" id="IPR036144">
    <property type="entry name" value="RibA-like_sf"/>
</dbReference>
<comment type="pathway">
    <text evidence="4 14">Cofactor biosynthesis; riboflavin biosynthesis; 2-hydroxy-3-oxobutyl phosphate from D-ribulose 5-phosphate: step 1/1.</text>
</comment>
<comment type="caution">
    <text evidence="17">The sequence shown here is derived from an EMBL/GenBank/DDBJ whole genome shotgun (WGS) entry which is preliminary data.</text>
</comment>
<keyword evidence="11 14" id="KW-0460">Magnesium</keyword>
<name>A0A397Q1C5_9HYPH</name>
<evidence type="ECO:0000256" key="14">
    <source>
        <dbReference type="HAMAP-Rule" id="MF_00180"/>
    </source>
</evidence>
<evidence type="ECO:0000259" key="16">
    <source>
        <dbReference type="Pfam" id="PF00925"/>
    </source>
</evidence>
<evidence type="ECO:0000256" key="11">
    <source>
        <dbReference type="ARBA" id="ARBA00022842"/>
    </source>
</evidence>
<dbReference type="PANTHER" id="PTHR21327">
    <property type="entry name" value="GTP CYCLOHYDROLASE II-RELATED"/>
    <property type="match status" value="1"/>
</dbReference>
<gene>
    <name evidence="14" type="primary">ribB</name>
    <name evidence="17" type="ORF">BXY53_0250</name>
</gene>
<evidence type="ECO:0000256" key="13">
    <source>
        <dbReference type="ARBA" id="ARBA00023239"/>
    </source>
</evidence>
<reference evidence="17 18" key="1">
    <citation type="submission" date="2018-08" db="EMBL/GenBank/DDBJ databases">
        <title>Genomic Encyclopedia of Archaeal and Bacterial Type Strains, Phase II (KMG-II): from individual species to whole genera.</title>
        <authorList>
            <person name="Goeker M."/>
        </authorList>
    </citation>
    <scope>NUCLEOTIDE SEQUENCE [LARGE SCALE GENOMIC DNA]</scope>
    <source>
        <strain evidence="17 18">DSM 5002</strain>
    </source>
</reference>
<dbReference type="EMBL" id="QXDF01000001">
    <property type="protein sequence ID" value="RIA55196.1"/>
    <property type="molecule type" value="Genomic_DNA"/>
</dbReference>
<evidence type="ECO:0000256" key="10">
    <source>
        <dbReference type="ARBA" id="ARBA00022723"/>
    </source>
</evidence>
<evidence type="ECO:0000256" key="8">
    <source>
        <dbReference type="ARBA" id="ARBA00018836"/>
    </source>
</evidence>
<feature type="region of interest" description="Disordered" evidence="15">
    <location>
        <begin position="371"/>
        <end position="392"/>
    </location>
</feature>
<dbReference type="InterPro" id="IPR000422">
    <property type="entry name" value="DHBP_synthase_RibB"/>
</dbReference>
<comment type="similarity">
    <text evidence="5">In the N-terminal section; belongs to the DHBP synthase family.</text>
</comment>
<feature type="binding site" evidence="14">
    <location>
        <position position="32"/>
    </location>
    <ligand>
        <name>D-ribulose 5-phosphate</name>
        <dbReference type="ChEBI" id="CHEBI:58121"/>
    </ligand>
</feature>
<evidence type="ECO:0000313" key="17">
    <source>
        <dbReference type="EMBL" id="RIA55196.1"/>
    </source>
</evidence>
<dbReference type="PANTHER" id="PTHR21327:SF18">
    <property type="entry name" value="3,4-DIHYDROXY-2-BUTANONE 4-PHOSPHATE SYNTHASE"/>
    <property type="match status" value="1"/>
</dbReference>
<evidence type="ECO:0000256" key="5">
    <source>
        <dbReference type="ARBA" id="ARBA00005520"/>
    </source>
</evidence>
<dbReference type="Pfam" id="PF00925">
    <property type="entry name" value="GTP_cyclohydro2"/>
    <property type="match status" value="1"/>
</dbReference>
<keyword evidence="18" id="KW-1185">Reference proteome</keyword>
<evidence type="ECO:0000256" key="15">
    <source>
        <dbReference type="SAM" id="MobiDB-lite"/>
    </source>
</evidence>
<dbReference type="Pfam" id="PF00926">
    <property type="entry name" value="DHBP_synthase"/>
    <property type="match status" value="1"/>
</dbReference>
<proteinExistence type="inferred from homology"/>
<evidence type="ECO:0000256" key="6">
    <source>
        <dbReference type="ARBA" id="ARBA00008976"/>
    </source>
</evidence>
<evidence type="ECO:0000256" key="12">
    <source>
        <dbReference type="ARBA" id="ARBA00023211"/>
    </source>
</evidence>
<keyword evidence="10 14" id="KW-0479">Metal-binding</keyword>
<dbReference type="Gene3D" id="3.40.50.10990">
    <property type="entry name" value="GTP cyclohydrolase II"/>
    <property type="match status" value="1"/>
</dbReference>
<evidence type="ECO:0000256" key="4">
    <source>
        <dbReference type="ARBA" id="ARBA00004904"/>
    </source>
</evidence>
<evidence type="ECO:0000256" key="7">
    <source>
        <dbReference type="ARBA" id="ARBA00012153"/>
    </source>
</evidence>
<dbReference type="EC" id="4.1.99.12" evidence="7 14"/>
<dbReference type="SUPFAM" id="SSF142695">
    <property type="entry name" value="RibA-like"/>
    <property type="match status" value="1"/>
</dbReference>
<comment type="catalytic activity">
    <reaction evidence="1 14">
        <text>D-ribulose 5-phosphate = (2S)-2-hydroxy-3-oxobutyl phosphate + formate + H(+)</text>
        <dbReference type="Rhea" id="RHEA:18457"/>
        <dbReference type="ChEBI" id="CHEBI:15378"/>
        <dbReference type="ChEBI" id="CHEBI:15740"/>
        <dbReference type="ChEBI" id="CHEBI:58121"/>
        <dbReference type="ChEBI" id="CHEBI:58830"/>
        <dbReference type="EC" id="4.1.99.12"/>
    </reaction>
</comment>
<dbReference type="GO" id="GO:0030145">
    <property type="term" value="F:manganese ion binding"/>
    <property type="evidence" value="ECO:0007669"/>
    <property type="project" value="UniProtKB-UniRule"/>
</dbReference>
<sequence length="392" mass="42602">MQFSSIETAIETIRQGGIIIVVDDEDRENEGDFICAAETITPEKVNFMLNGRGLLCVTLTEEAARRLDLAPAAKSNTALQNTAFTVSVDHVTTSTGISAAERATTITALADPGARPEDFARPGHIFPIVGREGGVLMRAGHTEASIDLAALAGLSPAGVLIEILNEDGTMARRDDLAKLAAQHNMPMITIADLIRYRYRHEQIVKRVAEATLPTRFGDFRLIAYDVAYSDEQPVALVKGHLTEAEAPLVRVHAASLTGDVLENLRQDGGTTLHQSLARIGAEGAGAIVYLPQDARGIGLLEQIRQYQDREQAAERSTSRESDARDYGLGIQILKDLGLSKIRVLTNTPKPTDTFVFDGFELQVVEQVPISEVEQEQDGEPKDAPRLVFSHKS</sequence>
<feature type="domain" description="GTP cyclohydrolase II" evidence="16">
    <location>
        <begin position="206"/>
        <end position="368"/>
    </location>
</feature>
<keyword evidence="12 14" id="KW-0464">Manganese</keyword>
<dbReference type="NCBIfam" id="TIGR00506">
    <property type="entry name" value="ribB"/>
    <property type="match status" value="1"/>
</dbReference>
<evidence type="ECO:0000256" key="9">
    <source>
        <dbReference type="ARBA" id="ARBA00022619"/>
    </source>
</evidence>
<protein>
    <recommendedName>
        <fullName evidence="8 14">3,4-dihydroxy-2-butanone 4-phosphate synthase</fullName>
        <shortName evidence="14">DHBP synthase</shortName>
        <ecNumber evidence="7 14">4.1.99.12</ecNumber>
    </recommendedName>
</protein>
<comment type="cofactor">
    <cofactor evidence="2">
        <name>Mn(2+)</name>
        <dbReference type="ChEBI" id="CHEBI:29035"/>
    </cofactor>
</comment>
<dbReference type="InterPro" id="IPR032677">
    <property type="entry name" value="GTP_cyclohydro_II"/>
</dbReference>
<feature type="binding site" evidence="14">
    <location>
        <position position="141"/>
    </location>
    <ligand>
        <name>Mg(2+)</name>
        <dbReference type="ChEBI" id="CHEBI:18420"/>
        <label>2</label>
    </ligand>
</feature>
<dbReference type="GO" id="GO:0008686">
    <property type="term" value="F:3,4-dihydroxy-2-butanone-4-phosphate synthase activity"/>
    <property type="evidence" value="ECO:0007669"/>
    <property type="project" value="UniProtKB-UniRule"/>
</dbReference>
<evidence type="ECO:0000256" key="2">
    <source>
        <dbReference type="ARBA" id="ARBA00001936"/>
    </source>
</evidence>
<dbReference type="FunFam" id="3.90.870.10:FF:000001">
    <property type="entry name" value="Riboflavin biosynthesis protein RibBA"/>
    <property type="match status" value="1"/>
</dbReference>